<evidence type="ECO:0000313" key="4">
    <source>
        <dbReference type="Proteomes" id="UP000270524"/>
    </source>
</evidence>
<dbReference type="Proteomes" id="UP000270524">
    <property type="component" value="Unassembled WGS sequence"/>
</dbReference>
<evidence type="ECO:0000313" key="2">
    <source>
        <dbReference type="EMBL" id="RMO00525.1"/>
    </source>
</evidence>
<evidence type="ECO:0000313" key="3">
    <source>
        <dbReference type="Proteomes" id="UP000269335"/>
    </source>
</evidence>
<dbReference type="AlphaFoldDB" id="A0A3M3QC27"/>
<dbReference type="Proteomes" id="UP000269335">
    <property type="component" value="Unassembled WGS sequence"/>
</dbReference>
<evidence type="ECO:0000313" key="1">
    <source>
        <dbReference type="EMBL" id="RMN81689.1"/>
    </source>
</evidence>
<dbReference type="EMBL" id="RBPH01000116">
    <property type="protein sequence ID" value="RMN81689.1"/>
    <property type="molecule type" value="Genomic_DNA"/>
</dbReference>
<gene>
    <name evidence="2" type="ORF">ALQ51_102247</name>
    <name evidence="1" type="ORF">ALQ53_103609</name>
</gene>
<reference evidence="3 4" key="1">
    <citation type="submission" date="2018-08" db="EMBL/GenBank/DDBJ databases">
        <title>Recombination of ecologically and evolutionarily significant loci maintains genetic cohesion in the Pseudomonas syringae species complex.</title>
        <authorList>
            <person name="Dillon M."/>
            <person name="Thakur S."/>
            <person name="Almeida R.N.D."/>
            <person name="Weir B.S."/>
            <person name="Guttman D.S."/>
        </authorList>
    </citation>
    <scope>NUCLEOTIDE SEQUENCE [LARGE SCALE GENOMIC DNA]</scope>
    <source>
        <strain evidence="1 3">ICMP 15201</strain>
        <strain evidence="2 4">ICMP 15203</strain>
    </source>
</reference>
<organism evidence="2 4">
    <name type="scientific">Pseudomonas cannabina</name>
    <dbReference type="NCBI Taxonomy" id="86840"/>
    <lineage>
        <taxon>Bacteria</taxon>
        <taxon>Pseudomonadati</taxon>
        <taxon>Pseudomonadota</taxon>
        <taxon>Gammaproteobacteria</taxon>
        <taxon>Pseudomonadales</taxon>
        <taxon>Pseudomonadaceae</taxon>
        <taxon>Pseudomonas</taxon>
    </lineage>
</organism>
<dbReference type="EMBL" id="RBPJ01000088">
    <property type="protein sequence ID" value="RMO00525.1"/>
    <property type="molecule type" value="Genomic_DNA"/>
</dbReference>
<name>A0A3M3QC27_PSECA</name>
<sequence>MNYKSRCDRLSQTSAIGLYLWGLTRYFMQKAADKHFFADILKSRLFRPIT</sequence>
<comment type="caution">
    <text evidence="2">The sequence shown here is derived from an EMBL/GenBank/DDBJ whole genome shotgun (WGS) entry which is preliminary data.</text>
</comment>
<protein>
    <submittedName>
        <fullName evidence="2">Uncharacterized protein</fullName>
    </submittedName>
</protein>
<proteinExistence type="predicted"/>
<accession>A0A3M3QC27</accession>